<name>A0A7C3MKE2_DICTH</name>
<dbReference type="Pfam" id="PF07228">
    <property type="entry name" value="SpoIIE"/>
    <property type="match status" value="1"/>
</dbReference>
<dbReference type="AlphaFoldDB" id="A0A7C3MKE2"/>
<dbReference type="InterPro" id="IPR036457">
    <property type="entry name" value="PPM-type-like_dom_sf"/>
</dbReference>
<dbReference type="InterPro" id="IPR001932">
    <property type="entry name" value="PPM-type_phosphatase-like_dom"/>
</dbReference>
<feature type="domain" description="PPM-type phosphatase" evidence="1">
    <location>
        <begin position="29"/>
        <end position="214"/>
    </location>
</feature>
<evidence type="ECO:0000259" key="1">
    <source>
        <dbReference type="Pfam" id="PF07228"/>
    </source>
</evidence>
<dbReference type="SUPFAM" id="SSF81606">
    <property type="entry name" value="PP2C-like"/>
    <property type="match status" value="1"/>
</dbReference>
<accession>A0A7C3MKE2</accession>
<dbReference type="EMBL" id="DTIN01000021">
    <property type="protein sequence ID" value="HFX13735.1"/>
    <property type="molecule type" value="Genomic_DNA"/>
</dbReference>
<gene>
    <name evidence="2" type="ORF">ENW00_06220</name>
</gene>
<proteinExistence type="predicted"/>
<reference evidence="2" key="1">
    <citation type="journal article" date="2020" name="mSystems">
        <title>Genome- and Community-Level Interaction Insights into Carbon Utilization and Element Cycling Functions of Hydrothermarchaeota in Hydrothermal Sediment.</title>
        <authorList>
            <person name="Zhou Z."/>
            <person name="Liu Y."/>
            <person name="Xu W."/>
            <person name="Pan J."/>
            <person name="Luo Z.H."/>
            <person name="Li M."/>
        </authorList>
    </citation>
    <scope>NUCLEOTIDE SEQUENCE [LARGE SCALE GENOMIC DNA]</scope>
    <source>
        <strain evidence="2">SpSt-81</strain>
    </source>
</reference>
<organism evidence="2">
    <name type="scientific">Dictyoglomus thermophilum</name>
    <dbReference type="NCBI Taxonomy" id="14"/>
    <lineage>
        <taxon>Bacteria</taxon>
        <taxon>Pseudomonadati</taxon>
        <taxon>Dictyoglomota</taxon>
        <taxon>Dictyoglomia</taxon>
        <taxon>Dictyoglomales</taxon>
        <taxon>Dictyoglomaceae</taxon>
        <taxon>Dictyoglomus</taxon>
    </lineage>
</organism>
<sequence>MLTCDISYAFKNKEGEEVCGDTIKIKKGEDRVAVTVSDGLGSGIKASILSTLTASMATTMLFNDMGLDDVVRSILATLPKCKVRGISYANFCSTLYRADTNQLYIAEYEFPVVLFVRNGIFFELSKKKVLIEGREIFESTLHPQEGDVLFIMTDGISQAGLGTKLYPLGFGIDNIKREILNLMHYRLSSKEIVYHLIDKAKRLDKGIKGDDALAAALYFRVFSKVNIMVGPPSDPNRDKEVVERFLSLQGNKIICGGSTAQVVSKITGKEVRLDLKTISENSPPIGYMEGIDLVTEGIITLTQVFRYLSGQIRDVGYGASLIIDLLEKADSVHFLVGGAINPAYQNPLFSYDLSLKVRVVQDIAEILQSKGKIVSIEYY</sequence>
<comment type="caution">
    <text evidence="2">The sequence shown here is derived from an EMBL/GenBank/DDBJ whole genome shotgun (WGS) entry which is preliminary data.</text>
</comment>
<protein>
    <submittedName>
        <fullName evidence="2">Serine/threonine-protein phosphatase</fullName>
    </submittedName>
</protein>
<evidence type="ECO:0000313" key="2">
    <source>
        <dbReference type="EMBL" id="HFX13735.1"/>
    </source>
</evidence>
<dbReference type="Gene3D" id="3.60.40.10">
    <property type="entry name" value="PPM-type phosphatase domain"/>
    <property type="match status" value="1"/>
</dbReference>